<evidence type="ECO:0000313" key="3">
    <source>
        <dbReference type="Proteomes" id="UP000244527"/>
    </source>
</evidence>
<organism evidence="2 3">
    <name type="scientific">Flavobacterium faecale</name>
    <dbReference type="NCBI Taxonomy" id="1355330"/>
    <lineage>
        <taxon>Bacteria</taxon>
        <taxon>Pseudomonadati</taxon>
        <taxon>Bacteroidota</taxon>
        <taxon>Flavobacteriia</taxon>
        <taxon>Flavobacteriales</taxon>
        <taxon>Flavobacteriaceae</taxon>
        <taxon>Flavobacterium</taxon>
    </lineage>
</organism>
<dbReference type="AlphaFoldDB" id="A0A2S1L8N2"/>
<sequence>MKNSKRILAGAILVSSLCLNSCQKRHHDKEAENVVEKIEEESVINDIPNPSDAHFSEAIKQLEAKNYKEVAQNIQLGIQAIKQESKGDGGLYKVNLDNAIAALEQISTDFNSNKIISESTLKEVVANAEINVAHDYLATSDVYTIVQPEVKKNNTAVKRMENNLAILKQKETAKVKLEVSKERQLLINEGQKLQTELKVLQAKINEHIKRSDAHIKNNYPEEYEEII</sequence>
<dbReference type="Proteomes" id="UP000244527">
    <property type="component" value="Chromosome"/>
</dbReference>
<accession>A0A2S1L8N2</accession>
<keyword evidence="3" id="KW-1185">Reference proteome</keyword>
<dbReference type="RefSeq" id="WP_108739079.1">
    <property type="nucleotide sequence ID" value="NZ_CP020918.1"/>
</dbReference>
<dbReference type="EMBL" id="CP020918">
    <property type="protein sequence ID" value="AWG20110.1"/>
    <property type="molecule type" value="Genomic_DNA"/>
</dbReference>
<keyword evidence="1" id="KW-0175">Coiled coil</keyword>
<proteinExistence type="predicted"/>
<dbReference type="KEGG" id="ffa:FFWV33_00535"/>
<reference evidence="2 3" key="1">
    <citation type="submission" date="2017-04" db="EMBL/GenBank/DDBJ databases">
        <title>Compelte genome sequence of WV33.</title>
        <authorList>
            <person name="Lee P.C."/>
        </authorList>
    </citation>
    <scope>NUCLEOTIDE SEQUENCE [LARGE SCALE GENOMIC DNA]</scope>
    <source>
        <strain evidence="2 3">WV33</strain>
    </source>
</reference>
<evidence type="ECO:0000256" key="1">
    <source>
        <dbReference type="SAM" id="Coils"/>
    </source>
</evidence>
<feature type="coiled-coil region" evidence="1">
    <location>
        <begin position="150"/>
        <end position="210"/>
    </location>
</feature>
<name>A0A2S1L8N2_9FLAO</name>
<protein>
    <submittedName>
        <fullName evidence="2">Uncharacterized protein</fullName>
    </submittedName>
</protein>
<gene>
    <name evidence="2" type="ORF">FFWV33_00535</name>
</gene>
<dbReference type="OrthoDB" id="1158356at2"/>
<evidence type="ECO:0000313" key="2">
    <source>
        <dbReference type="EMBL" id="AWG20110.1"/>
    </source>
</evidence>